<gene>
    <name evidence="4" type="ORF">LCGC14_2623660</name>
</gene>
<dbReference type="AlphaFoldDB" id="A0A0F9CDC3"/>
<name>A0A0F9CDC3_9ZZZZ</name>
<feature type="non-terminal residue" evidence="4">
    <location>
        <position position="68"/>
    </location>
</feature>
<proteinExistence type="predicted"/>
<evidence type="ECO:0000313" key="4">
    <source>
        <dbReference type="EMBL" id="KKL03686.1"/>
    </source>
</evidence>
<reference evidence="4" key="1">
    <citation type="journal article" date="2015" name="Nature">
        <title>Complex archaea that bridge the gap between prokaryotes and eukaryotes.</title>
        <authorList>
            <person name="Spang A."/>
            <person name="Saw J.H."/>
            <person name="Jorgensen S.L."/>
            <person name="Zaremba-Niedzwiedzka K."/>
            <person name="Martijn J."/>
            <person name="Lind A.E."/>
            <person name="van Eijk R."/>
            <person name="Schleper C."/>
            <person name="Guy L."/>
            <person name="Ettema T.J."/>
        </authorList>
    </citation>
    <scope>NUCLEOTIDE SEQUENCE</scope>
</reference>
<organism evidence="4">
    <name type="scientific">marine sediment metagenome</name>
    <dbReference type="NCBI Taxonomy" id="412755"/>
    <lineage>
        <taxon>unclassified sequences</taxon>
        <taxon>metagenomes</taxon>
        <taxon>ecological metagenomes</taxon>
    </lineage>
</organism>
<evidence type="ECO:0000256" key="1">
    <source>
        <dbReference type="ARBA" id="ARBA00022630"/>
    </source>
</evidence>
<evidence type="ECO:0000259" key="3">
    <source>
        <dbReference type="Pfam" id="PF00890"/>
    </source>
</evidence>
<dbReference type="PANTHER" id="PTHR42949">
    <property type="entry name" value="ANAEROBIC GLYCEROL-3-PHOSPHATE DEHYDROGENASE SUBUNIT B"/>
    <property type="match status" value="1"/>
</dbReference>
<accession>A0A0F9CDC3</accession>
<dbReference type="GO" id="GO:0016491">
    <property type="term" value="F:oxidoreductase activity"/>
    <property type="evidence" value="ECO:0007669"/>
    <property type="project" value="UniProtKB-KW"/>
</dbReference>
<evidence type="ECO:0000256" key="2">
    <source>
        <dbReference type="ARBA" id="ARBA00023002"/>
    </source>
</evidence>
<keyword evidence="2" id="KW-0560">Oxidoreductase</keyword>
<dbReference type="PANTHER" id="PTHR42949:SF3">
    <property type="entry name" value="ANAEROBIC GLYCEROL-3-PHOSPHATE DEHYDROGENASE SUBUNIT B"/>
    <property type="match status" value="1"/>
</dbReference>
<dbReference type="PRINTS" id="PR00419">
    <property type="entry name" value="ADXRDTASE"/>
</dbReference>
<dbReference type="EMBL" id="LAZR01044830">
    <property type="protein sequence ID" value="KKL03686.1"/>
    <property type="molecule type" value="Genomic_DNA"/>
</dbReference>
<dbReference type="InterPro" id="IPR051691">
    <property type="entry name" value="Metab_Enz_Cyan_OpOx_G3PDH"/>
</dbReference>
<keyword evidence="1" id="KW-0285">Flavoprotein</keyword>
<sequence>MIREVDAIIIGSGAAGLAAAVSLKKAGIEDVLVVDRDEFLGGILMQCIHNGFGLHKFKAELTGPEYAE</sequence>
<protein>
    <recommendedName>
        <fullName evidence="3">FAD-dependent oxidoreductase 2 FAD-binding domain-containing protein</fullName>
    </recommendedName>
</protein>
<feature type="domain" description="FAD-dependent oxidoreductase 2 FAD-binding" evidence="3">
    <location>
        <begin position="6"/>
        <end position="42"/>
    </location>
</feature>
<dbReference type="Gene3D" id="3.50.50.60">
    <property type="entry name" value="FAD/NAD(P)-binding domain"/>
    <property type="match status" value="1"/>
</dbReference>
<comment type="caution">
    <text evidence="4">The sequence shown here is derived from an EMBL/GenBank/DDBJ whole genome shotgun (WGS) entry which is preliminary data.</text>
</comment>
<dbReference type="Pfam" id="PF00890">
    <property type="entry name" value="FAD_binding_2"/>
    <property type="match status" value="1"/>
</dbReference>
<dbReference type="InterPro" id="IPR003953">
    <property type="entry name" value="FAD-dep_OxRdtase_2_FAD-bd"/>
</dbReference>
<dbReference type="SUPFAM" id="SSF51971">
    <property type="entry name" value="Nucleotide-binding domain"/>
    <property type="match status" value="1"/>
</dbReference>
<dbReference type="InterPro" id="IPR036188">
    <property type="entry name" value="FAD/NAD-bd_sf"/>
</dbReference>